<gene>
    <name evidence="1" type="ORF">A3D49_01505</name>
</gene>
<dbReference type="AlphaFoldDB" id="A0A1G2TIT7"/>
<reference evidence="1 2" key="1">
    <citation type="journal article" date="2016" name="Nat. Commun.">
        <title>Thousands of microbial genomes shed light on interconnected biogeochemical processes in an aquifer system.</title>
        <authorList>
            <person name="Anantharaman K."/>
            <person name="Brown C.T."/>
            <person name="Hug L.A."/>
            <person name="Sharon I."/>
            <person name="Castelle C.J."/>
            <person name="Probst A.J."/>
            <person name="Thomas B.C."/>
            <person name="Singh A."/>
            <person name="Wilkins M.J."/>
            <person name="Karaoz U."/>
            <person name="Brodie E.L."/>
            <person name="Williams K.H."/>
            <person name="Hubbard S.S."/>
            <person name="Banfield J.F."/>
        </authorList>
    </citation>
    <scope>NUCLEOTIDE SEQUENCE [LARGE SCALE GENOMIC DNA]</scope>
</reference>
<accession>A0A1G2TIT7</accession>
<comment type="caution">
    <text evidence="1">The sequence shown here is derived from an EMBL/GenBank/DDBJ whole genome shotgun (WGS) entry which is preliminary data.</text>
</comment>
<protein>
    <submittedName>
        <fullName evidence="1">Uncharacterized protein</fullName>
    </submittedName>
</protein>
<sequence length="82" mass="9325">MVLNDLKLGEMVVWDREVYPSILPDMIQRYGEGPFKVVGLRLWTSDIGKPSVAPYMVTVEVPNGTRQDLAGEWFERAWVTGL</sequence>
<organism evidence="1 2">
    <name type="scientific">Candidatus Zambryskibacteria bacterium RIFCSPHIGHO2_02_FULL_43_37</name>
    <dbReference type="NCBI Taxonomy" id="1802749"/>
    <lineage>
        <taxon>Bacteria</taxon>
        <taxon>Candidatus Zambryskiibacteriota</taxon>
    </lineage>
</organism>
<dbReference type="Proteomes" id="UP000177279">
    <property type="component" value="Unassembled WGS sequence"/>
</dbReference>
<dbReference type="EMBL" id="MHVS01000005">
    <property type="protein sequence ID" value="OHA96531.1"/>
    <property type="molecule type" value="Genomic_DNA"/>
</dbReference>
<proteinExistence type="predicted"/>
<name>A0A1G2TIT7_9BACT</name>
<evidence type="ECO:0000313" key="2">
    <source>
        <dbReference type="Proteomes" id="UP000177279"/>
    </source>
</evidence>
<evidence type="ECO:0000313" key="1">
    <source>
        <dbReference type="EMBL" id="OHA96531.1"/>
    </source>
</evidence>